<dbReference type="PANTHER" id="PTHR35146">
    <property type="entry name" value="UPF0178 PROTEIN YAII"/>
    <property type="match status" value="1"/>
</dbReference>
<protein>
    <recommendedName>
        <fullName evidence="2">UPF0178 protein G7081_03100</fullName>
    </recommendedName>
</protein>
<dbReference type="NCBIfam" id="NF001095">
    <property type="entry name" value="PRK00124.1"/>
    <property type="match status" value="1"/>
</dbReference>
<dbReference type="HAMAP" id="MF_00489">
    <property type="entry name" value="UPF0178"/>
    <property type="match status" value="1"/>
</dbReference>
<gene>
    <name evidence="3" type="ORF">G7081_03100</name>
</gene>
<dbReference type="PANTHER" id="PTHR35146:SF1">
    <property type="entry name" value="UPF0178 PROTEIN YAII"/>
    <property type="match status" value="1"/>
</dbReference>
<evidence type="ECO:0000256" key="1">
    <source>
        <dbReference type="ARBA" id="ARBA00008522"/>
    </source>
</evidence>
<name>A0A6G8AMA2_9ENTE</name>
<dbReference type="EMBL" id="CP049886">
    <property type="protein sequence ID" value="QIL46127.1"/>
    <property type="molecule type" value="Genomic_DNA"/>
</dbReference>
<dbReference type="Pfam" id="PF02639">
    <property type="entry name" value="DUF188"/>
    <property type="match status" value="1"/>
</dbReference>
<dbReference type="Proteomes" id="UP000500890">
    <property type="component" value="Chromosome"/>
</dbReference>
<dbReference type="KEGG" id="vah:G7081_03100"/>
<evidence type="ECO:0000313" key="3">
    <source>
        <dbReference type="EMBL" id="QIL46127.1"/>
    </source>
</evidence>
<organism evidence="3 4">
    <name type="scientific">Vagococcus coleopterorum</name>
    <dbReference type="NCBI Taxonomy" id="2714946"/>
    <lineage>
        <taxon>Bacteria</taxon>
        <taxon>Bacillati</taxon>
        <taxon>Bacillota</taxon>
        <taxon>Bacilli</taxon>
        <taxon>Lactobacillales</taxon>
        <taxon>Enterococcaceae</taxon>
        <taxon>Vagococcus</taxon>
    </lineage>
</organism>
<proteinExistence type="inferred from homology"/>
<evidence type="ECO:0000256" key="2">
    <source>
        <dbReference type="HAMAP-Rule" id="MF_00489"/>
    </source>
</evidence>
<comment type="similarity">
    <text evidence="1 2">Belongs to the UPF0178 family.</text>
</comment>
<dbReference type="AlphaFoldDB" id="A0A6G8AMA2"/>
<dbReference type="RefSeq" id="WP_166007291.1">
    <property type="nucleotide sequence ID" value="NZ_CP049886.1"/>
</dbReference>
<dbReference type="InterPro" id="IPR003791">
    <property type="entry name" value="UPF0178"/>
</dbReference>
<reference evidence="3 4" key="1">
    <citation type="submission" date="2020-03" db="EMBL/GenBank/DDBJ databases">
        <title>Vagococcus sp. nov., isolated from beetles.</title>
        <authorList>
            <person name="Hyun D.-W."/>
            <person name="Bae J.-W."/>
        </authorList>
    </citation>
    <scope>NUCLEOTIDE SEQUENCE [LARGE SCALE GENOMIC DNA]</scope>
    <source>
        <strain evidence="3 4">HDW17A</strain>
    </source>
</reference>
<sequence>MKILIDGDACPVKNEIYELAEKYELKVMLVTSVSHYSVTALPEFVSTVYVDEGADSADYRIVKLTEAGDIVVTQDYGLASLVLGKRAVVLHHLGKEYTTVTIDLMLESRHHNAKVRKSGGRTKGPKKLTADDRQHFSEKLEDIIKRQL</sequence>
<keyword evidence="4" id="KW-1185">Reference proteome</keyword>
<evidence type="ECO:0000313" key="4">
    <source>
        <dbReference type="Proteomes" id="UP000500890"/>
    </source>
</evidence>
<accession>A0A6G8AMA2</accession>